<comment type="pathway">
    <text evidence="2 14 15">Porphyrin-containing compound metabolism; protoporphyrin-IX biosynthesis; protoporphyrin-IX from protoporphyrinogen-IX: step 1/1.</text>
</comment>
<dbReference type="HAMAP" id="MF_02239">
    <property type="entry name" value="HemJ"/>
    <property type="match status" value="1"/>
</dbReference>
<dbReference type="GO" id="GO:0046872">
    <property type="term" value="F:metal ion binding"/>
    <property type="evidence" value="ECO:0007669"/>
    <property type="project" value="UniProtKB-UniRule"/>
</dbReference>
<dbReference type="UniPathway" id="UPA00251">
    <property type="reaction ID" value="UER00324"/>
</dbReference>
<dbReference type="NCBIfam" id="TIGR00701">
    <property type="entry name" value="protoporphyrinogen oxidase HemJ"/>
    <property type="match status" value="1"/>
</dbReference>
<dbReference type="PANTHER" id="PTHR40255:SF1">
    <property type="entry name" value="PROTOPORPHYRINOGEN IX OXIDASE"/>
    <property type="match status" value="1"/>
</dbReference>
<keyword evidence="6 14" id="KW-0349">Heme</keyword>
<comment type="function">
    <text evidence="14 15">Catalyzes the oxidation of protoporphyrinogen IX to protoporphyrin IX.</text>
</comment>
<dbReference type="GO" id="GO:0070818">
    <property type="term" value="F:protoporphyrinogen oxidase activity"/>
    <property type="evidence" value="ECO:0007669"/>
    <property type="project" value="UniProtKB-UniRule"/>
</dbReference>
<evidence type="ECO:0000256" key="14">
    <source>
        <dbReference type="HAMAP-Rule" id="MF_02239"/>
    </source>
</evidence>
<dbReference type="Pfam" id="PF03653">
    <property type="entry name" value="UPF0093"/>
    <property type="match status" value="1"/>
</dbReference>
<comment type="subcellular location">
    <subcellularLocation>
        <location evidence="1 14">Cell membrane</location>
        <topology evidence="1 14">Multi-pass membrane protein</topology>
    </subcellularLocation>
</comment>
<evidence type="ECO:0000313" key="16">
    <source>
        <dbReference type="EMBL" id="RZU99709.1"/>
    </source>
</evidence>
<dbReference type="OrthoDB" id="9800824at2"/>
<comment type="caution">
    <text evidence="16">The sequence shown here is derived from an EMBL/GenBank/DDBJ whole genome shotgun (WGS) entry which is preliminary data.</text>
</comment>
<evidence type="ECO:0000256" key="6">
    <source>
        <dbReference type="ARBA" id="ARBA00022617"/>
    </source>
</evidence>
<accession>A0A4Q8D2T2</accession>
<sequence>MTALWIKSFHIISVITWFAAIFYLPRLFVYHAMTGDEDETGRERLKIMERKLYRGIMNPSAVVAVGLGIVLVIIQPFWLEQGWLHVKTLLVVGLVAYHLYCGRLLRAFAEDRNTHSHRWYRVFNELPVLVLIAVVLLVELKPWA</sequence>
<dbReference type="EC" id="1.3.99.-" evidence="14 15"/>
<evidence type="ECO:0000256" key="12">
    <source>
        <dbReference type="ARBA" id="ARBA00023136"/>
    </source>
</evidence>
<evidence type="ECO:0000256" key="15">
    <source>
        <dbReference type="PIRNR" id="PIRNR004638"/>
    </source>
</evidence>
<evidence type="ECO:0000256" key="13">
    <source>
        <dbReference type="ARBA" id="ARBA00048390"/>
    </source>
</evidence>
<gene>
    <name evidence="16" type="ORF">EV698_2004</name>
</gene>
<feature type="transmembrane region" description="Helical" evidence="14">
    <location>
        <begin position="6"/>
        <end position="24"/>
    </location>
</feature>
<dbReference type="EMBL" id="SHLI01000001">
    <property type="protein sequence ID" value="RZU99709.1"/>
    <property type="molecule type" value="Genomic_DNA"/>
</dbReference>
<dbReference type="PANTHER" id="PTHR40255">
    <property type="entry name" value="UPF0093 MEMBRANE PROTEIN SLR1790"/>
    <property type="match status" value="1"/>
</dbReference>
<evidence type="ECO:0000256" key="10">
    <source>
        <dbReference type="ARBA" id="ARBA00023002"/>
    </source>
</evidence>
<keyword evidence="11 14" id="KW-0408">Iron</keyword>
<keyword evidence="8 14" id="KW-0479">Metal-binding</keyword>
<dbReference type="InterPro" id="IPR005265">
    <property type="entry name" value="HemJ-like"/>
</dbReference>
<protein>
    <recommendedName>
        <fullName evidence="4 14">Protoporphyrinogen IX oxidase</fullName>
        <shortName evidence="14">PPO</shortName>
        <ecNumber evidence="14 15">1.3.99.-</ecNumber>
    </recommendedName>
</protein>
<evidence type="ECO:0000256" key="5">
    <source>
        <dbReference type="ARBA" id="ARBA00022475"/>
    </source>
</evidence>
<evidence type="ECO:0000256" key="4">
    <source>
        <dbReference type="ARBA" id="ARBA00017504"/>
    </source>
</evidence>
<keyword evidence="5 14" id="KW-1003">Cell membrane</keyword>
<evidence type="ECO:0000256" key="3">
    <source>
        <dbReference type="ARBA" id="ARBA00006501"/>
    </source>
</evidence>
<evidence type="ECO:0000256" key="11">
    <source>
        <dbReference type="ARBA" id="ARBA00023004"/>
    </source>
</evidence>
<dbReference type="GO" id="GO:0005886">
    <property type="term" value="C:plasma membrane"/>
    <property type="evidence" value="ECO:0007669"/>
    <property type="project" value="UniProtKB-SubCell"/>
</dbReference>
<comment type="similarity">
    <text evidence="3 14 15">Belongs to the HemJ family.</text>
</comment>
<reference evidence="16 17" key="1">
    <citation type="submission" date="2019-02" db="EMBL/GenBank/DDBJ databases">
        <title>Genomic Encyclopedia of Type Strains, Phase IV (KMG-IV): sequencing the most valuable type-strain genomes for metagenomic binning, comparative biology and taxonomic classification.</title>
        <authorList>
            <person name="Goeker M."/>
        </authorList>
    </citation>
    <scope>NUCLEOTIDE SEQUENCE [LARGE SCALE GENOMIC DNA]</scope>
    <source>
        <strain evidence="16 17">DSM 21056</strain>
    </source>
</reference>
<organism evidence="16 17">
    <name type="scientific">Spiribacter vilamensis</name>
    <dbReference type="NCBI Taxonomy" id="531306"/>
    <lineage>
        <taxon>Bacteria</taxon>
        <taxon>Pseudomonadati</taxon>
        <taxon>Pseudomonadota</taxon>
        <taxon>Gammaproteobacteria</taxon>
        <taxon>Chromatiales</taxon>
        <taxon>Ectothiorhodospiraceae</taxon>
        <taxon>Spiribacter</taxon>
    </lineage>
</organism>
<name>A0A4Q8D2T2_9GAMM</name>
<dbReference type="PIRSF" id="PIRSF004638">
    <property type="entry name" value="UCP004638"/>
    <property type="match status" value="1"/>
</dbReference>
<feature type="binding site" description="axial binding residue" evidence="14">
    <location>
        <position position="87"/>
    </location>
    <ligand>
        <name>heme</name>
        <dbReference type="ChEBI" id="CHEBI:30413"/>
    </ligand>
    <ligandPart>
        <name>Fe</name>
        <dbReference type="ChEBI" id="CHEBI:18248"/>
    </ligandPart>
</feature>
<evidence type="ECO:0000256" key="1">
    <source>
        <dbReference type="ARBA" id="ARBA00004651"/>
    </source>
</evidence>
<keyword evidence="12 14" id="KW-0472">Membrane</keyword>
<comment type="cofactor">
    <cofactor evidence="14 15">
        <name>heme b</name>
        <dbReference type="ChEBI" id="CHEBI:60344"/>
    </cofactor>
    <text evidence="14 15">Binds 1 heme b (iron(II)-protoporphyrin IX) group per subunit.</text>
</comment>
<feature type="transmembrane region" description="Helical" evidence="14">
    <location>
        <begin position="84"/>
        <end position="101"/>
    </location>
</feature>
<dbReference type="AlphaFoldDB" id="A0A4Q8D2T2"/>
<dbReference type="RefSeq" id="WP_130503913.1">
    <property type="nucleotide sequence ID" value="NZ_SHLI01000001.1"/>
</dbReference>
<keyword evidence="7 14" id="KW-0812">Transmembrane</keyword>
<feature type="binding site" description="axial binding residue" evidence="14">
    <location>
        <position position="10"/>
    </location>
    <ligand>
        <name>heme</name>
        <dbReference type="ChEBI" id="CHEBI:30413"/>
    </ligand>
    <ligandPart>
        <name>Fe</name>
        <dbReference type="ChEBI" id="CHEBI:18248"/>
    </ligandPart>
</feature>
<evidence type="ECO:0000256" key="7">
    <source>
        <dbReference type="ARBA" id="ARBA00022692"/>
    </source>
</evidence>
<keyword evidence="9 14" id="KW-1133">Transmembrane helix</keyword>
<evidence type="ECO:0000313" key="17">
    <source>
        <dbReference type="Proteomes" id="UP000292298"/>
    </source>
</evidence>
<proteinExistence type="inferred from homology"/>
<evidence type="ECO:0000256" key="2">
    <source>
        <dbReference type="ARBA" id="ARBA00005073"/>
    </source>
</evidence>
<keyword evidence="10 14" id="KW-0560">Oxidoreductase</keyword>
<keyword evidence="17" id="KW-1185">Reference proteome</keyword>
<comment type="catalytic activity">
    <reaction evidence="13 14 15">
        <text>protoporphyrinogen IX + 3 A = protoporphyrin IX + 3 AH2</text>
        <dbReference type="Rhea" id="RHEA:62000"/>
        <dbReference type="ChEBI" id="CHEBI:13193"/>
        <dbReference type="ChEBI" id="CHEBI:17499"/>
        <dbReference type="ChEBI" id="CHEBI:57306"/>
        <dbReference type="ChEBI" id="CHEBI:57307"/>
    </reaction>
</comment>
<feature type="transmembrane region" description="Helical" evidence="14">
    <location>
        <begin position="122"/>
        <end position="140"/>
    </location>
</feature>
<evidence type="ECO:0000256" key="9">
    <source>
        <dbReference type="ARBA" id="ARBA00022989"/>
    </source>
</evidence>
<feature type="transmembrane region" description="Helical" evidence="14">
    <location>
        <begin position="56"/>
        <end position="78"/>
    </location>
</feature>
<comment type="subunit">
    <text evidence="14">Homodimer.</text>
</comment>
<dbReference type="GO" id="GO:0006782">
    <property type="term" value="P:protoporphyrinogen IX biosynthetic process"/>
    <property type="evidence" value="ECO:0007669"/>
    <property type="project" value="UniProtKB-UniRule"/>
</dbReference>
<dbReference type="Proteomes" id="UP000292298">
    <property type="component" value="Unassembled WGS sequence"/>
</dbReference>
<evidence type="ECO:0000256" key="8">
    <source>
        <dbReference type="ARBA" id="ARBA00022723"/>
    </source>
</evidence>